<evidence type="ECO:0000313" key="3">
    <source>
        <dbReference type="Proteomes" id="UP000694287"/>
    </source>
</evidence>
<proteinExistence type="predicted"/>
<sequence length="101" mass="10954">MLDRRLQILLDEERYQRISSLAKARGVSVAAVVRDAIDRGLPSAPVRRSAGSGRRCRWTSALPTNCGAGADDRARHHGAGLLGRHRAPFPRTLCASPRRGG</sequence>
<comment type="caution">
    <text evidence="2">The sequence shown here is derived from an EMBL/GenBank/DDBJ whole genome shotgun (WGS) entry which is preliminary data.</text>
</comment>
<name>A0ABS6UTD6_9PSEU</name>
<evidence type="ECO:0000313" key="2">
    <source>
        <dbReference type="EMBL" id="MBW0135511.1"/>
    </source>
</evidence>
<dbReference type="EMBL" id="JADQDK010000001">
    <property type="protein sequence ID" value="MBW0135511.1"/>
    <property type="molecule type" value="Genomic_DNA"/>
</dbReference>
<reference evidence="2 3" key="1">
    <citation type="submission" date="2020-11" db="EMBL/GenBank/DDBJ databases">
        <title>Pseudonocardia abyssalis sp. nov. and Pseudonocardia oceani sp. nov., description and phylogenomic analysis of two novel actinomycetes isolated from the deep Southern Ocean.</title>
        <authorList>
            <person name="Parra J."/>
        </authorList>
    </citation>
    <scope>NUCLEOTIDE SEQUENCE [LARGE SCALE GENOMIC DNA]</scope>
    <source>
        <strain evidence="2 3">KRD-168</strain>
    </source>
</reference>
<dbReference type="RefSeq" id="WP_218602715.1">
    <property type="nucleotide sequence ID" value="NZ_JADQDJ010000080.1"/>
</dbReference>
<organism evidence="2 3">
    <name type="scientific">Pseudonocardia abyssalis</name>
    <dbReference type="NCBI Taxonomy" id="2792008"/>
    <lineage>
        <taxon>Bacteria</taxon>
        <taxon>Bacillati</taxon>
        <taxon>Actinomycetota</taxon>
        <taxon>Actinomycetes</taxon>
        <taxon>Pseudonocardiales</taxon>
        <taxon>Pseudonocardiaceae</taxon>
        <taxon>Pseudonocardia</taxon>
    </lineage>
</organism>
<accession>A0ABS6UTD6</accession>
<evidence type="ECO:0000259" key="1">
    <source>
        <dbReference type="Pfam" id="PF01402"/>
    </source>
</evidence>
<dbReference type="InterPro" id="IPR002145">
    <property type="entry name" value="CopG"/>
</dbReference>
<feature type="domain" description="Ribbon-helix-helix protein CopG" evidence="1">
    <location>
        <begin position="4"/>
        <end position="39"/>
    </location>
</feature>
<dbReference type="Pfam" id="PF01402">
    <property type="entry name" value="RHH_1"/>
    <property type="match status" value="1"/>
</dbReference>
<protein>
    <submittedName>
        <fullName evidence="2">Ribbon-helix-helix protein, CopG family</fullName>
    </submittedName>
</protein>
<dbReference type="Proteomes" id="UP000694287">
    <property type="component" value="Unassembled WGS sequence"/>
</dbReference>
<gene>
    <name evidence="2" type="ORF">I4I81_14765</name>
</gene>
<keyword evidence="3" id="KW-1185">Reference proteome</keyword>
<dbReference type="CDD" id="cd21631">
    <property type="entry name" value="RHH_CopG_NikR-like"/>
    <property type="match status" value="1"/>
</dbReference>